<protein>
    <submittedName>
        <fullName evidence="1">Uncharacterized protein</fullName>
    </submittedName>
</protein>
<sequence>MFQTLLLEYNGLKLSSMKPIEDGEDDIVILQIPPLAGETGMLRSMYSADARIENDYISIPLRDATSNYAAAEVFIKSKRVYIPARIFGHRFGVYSKQVFSALVKIAEQTIQYNTKTKFMEATAGFSNIIDSIANTHGPWILRNKHEKAIPLVEFIMKAMESAGNLNRPMTIMALVGNVKQYKTQAKWEVVEREKILNNTLEELLNTLIKLKKDSIYIQEFIKSELGPQGCLIKIGAPRRIILTGIDDFSKLMEFPCFSRAIKEKSVSHHVRAAMFSTLLWFYDVEQCTEIIEKKIGVPNFDRERTVYQLNSLLETDPSGKTEPKYCYGVNGFAHYCVGYENCKRCWLKVLKLPDRYFEKKRKIMDGTDQMEHKVPT</sequence>
<proteinExistence type="predicted"/>
<dbReference type="Proteomes" id="UP000050360">
    <property type="component" value="Unassembled WGS sequence"/>
</dbReference>
<evidence type="ECO:0000313" key="2">
    <source>
        <dbReference type="Proteomes" id="UP000050360"/>
    </source>
</evidence>
<gene>
    <name evidence="1" type="ORF">MPEBLZ_01641</name>
</gene>
<dbReference type="AlphaFoldDB" id="A0A0P8CKW2"/>
<name>A0A0P8CKW2_9EURY</name>
<evidence type="ECO:0000313" key="1">
    <source>
        <dbReference type="EMBL" id="KPQ43767.1"/>
    </source>
</evidence>
<dbReference type="EMBL" id="LKCM01000128">
    <property type="protein sequence ID" value="KPQ43767.1"/>
    <property type="molecule type" value="Genomic_DNA"/>
</dbReference>
<reference evidence="1 2" key="1">
    <citation type="submission" date="2015-09" db="EMBL/GenBank/DDBJ databases">
        <title>A metagenomics-based metabolic model of nitrate-dependent anaerobic oxidation of methane by Methanoperedens-like archaea.</title>
        <authorList>
            <person name="Arshad A."/>
            <person name="Speth D.R."/>
            <person name="De Graaf R.M."/>
            <person name="Op Den Camp H.J."/>
            <person name="Jetten M.S."/>
            <person name="Welte C.U."/>
        </authorList>
    </citation>
    <scope>NUCLEOTIDE SEQUENCE [LARGE SCALE GENOMIC DNA]</scope>
</reference>
<accession>A0A0P8CKW2</accession>
<organism evidence="1 2">
    <name type="scientific">Candidatus Methanoperedens nitratireducens</name>
    <dbReference type="NCBI Taxonomy" id="1392998"/>
    <lineage>
        <taxon>Archaea</taxon>
        <taxon>Methanobacteriati</taxon>
        <taxon>Methanobacteriota</taxon>
        <taxon>Stenosarchaea group</taxon>
        <taxon>Methanomicrobia</taxon>
        <taxon>Methanosarcinales</taxon>
        <taxon>ANME-2 cluster</taxon>
        <taxon>Candidatus Methanoperedentaceae</taxon>
        <taxon>Candidatus Methanoperedens</taxon>
    </lineage>
</organism>
<comment type="caution">
    <text evidence="1">The sequence shown here is derived from an EMBL/GenBank/DDBJ whole genome shotgun (WGS) entry which is preliminary data.</text>
</comment>